<dbReference type="Proteomes" id="UP000233564">
    <property type="component" value="Unassembled WGS sequence"/>
</dbReference>
<sequence>MVADKGYNAEAFRQHSDRYRMQPVIPLRKMIRKPKPAAPRRLNKPQYTRRDIIERMFCWLKDNHLIGNRYDNLADSFSAMLSLDCSLRCLRQLVSYRVQTSPNVRIHGSPLMDLTSKKHHGGRVCNAHG</sequence>
<dbReference type="EMBL" id="NVXX01000011">
    <property type="protein sequence ID" value="PKH22917.1"/>
    <property type="molecule type" value="Genomic_DNA"/>
</dbReference>
<dbReference type="PANTHER" id="PTHR30007:SF1">
    <property type="entry name" value="BLR1914 PROTEIN"/>
    <property type="match status" value="1"/>
</dbReference>
<accession>A0A2N1E977</accession>
<reference evidence="1 2" key="1">
    <citation type="submission" date="2017-08" db="EMBL/GenBank/DDBJ databases">
        <authorList>
            <person name="de Groot N.N."/>
        </authorList>
    </citation>
    <scope>NUCLEOTIDE SEQUENCE [LARGE SCALE GENOMIC DNA]</scope>
    <source>
        <strain evidence="1 2">PfR 37</strain>
    </source>
</reference>
<gene>
    <name evidence="1" type="ORF">CIB54_08815</name>
</gene>
<comment type="caution">
    <text evidence="1">The sequence shown here is derived from an EMBL/GenBank/DDBJ whole genome shotgun (WGS) entry which is preliminary data.</text>
</comment>
<evidence type="ECO:0000313" key="1">
    <source>
        <dbReference type="EMBL" id="PKH22917.1"/>
    </source>
</evidence>
<dbReference type="AlphaFoldDB" id="A0A2N1E977"/>
<organism evidence="1 2">
    <name type="scientific">Pseudomonas fluorescens</name>
    <dbReference type="NCBI Taxonomy" id="294"/>
    <lineage>
        <taxon>Bacteria</taxon>
        <taxon>Pseudomonadati</taxon>
        <taxon>Pseudomonadota</taxon>
        <taxon>Gammaproteobacteria</taxon>
        <taxon>Pseudomonadales</taxon>
        <taxon>Pseudomonadaceae</taxon>
        <taxon>Pseudomonas</taxon>
    </lineage>
</organism>
<proteinExistence type="predicted"/>
<protein>
    <submittedName>
        <fullName evidence="1">Uncharacterized protein</fullName>
    </submittedName>
</protein>
<name>A0A2N1E977_PSEFL</name>
<dbReference type="PANTHER" id="PTHR30007">
    <property type="entry name" value="PHP DOMAIN PROTEIN"/>
    <property type="match status" value="1"/>
</dbReference>
<evidence type="ECO:0000313" key="2">
    <source>
        <dbReference type="Proteomes" id="UP000233564"/>
    </source>
</evidence>